<evidence type="ECO:0000313" key="5">
    <source>
        <dbReference type="EMBL" id="ABD13362.1"/>
    </source>
</evidence>
<evidence type="ECO:0000313" key="6">
    <source>
        <dbReference type="Proteomes" id="UP000001937"/>
    </source>
</evidence>
<evidence type="ECO:0000259" key="4">
    <source>
        <dbReference type="Pfam" id="PF01420"/>
    </source>
</evidence>
<dbReference type="InterPro" id="IPR000055">
    <property type="entry name" value="Restrct_endonuc_typeI_TRD"/>
</dbReference>
<dbReference type="PANTHER" id="PTHR30408">
    <property type="entry name" value="TYPE-1 RESTRICTION ENZYME ECOKI SPECIFICITY PROTEIN"/>
    <property type="match status" value="1"/>
</dbReference>
<dbReference type="InterPro" id="IPR044946">
    <property type="entry name" value="Restrct_endonuc_typeI_TRD_sf"/>
</dbReference>
<dbReference type="EMBL" id="CP000249">
    <property type="protein sequence ID" value="ABD13362.1"/>
    <property type="molecule type" value="Genomic_DNA"/>
</dbReference>
<dbReference type="Pfam" id="PF01420">
    <property type="entry name" value="Methylase_S"/>
    <property type="match status" value="2"/>
</dbReference>
<reference evidence="5 6" key="1">
    <citation type="journal article" date="2007" name="Genome Res.">
        <title>Genome characteristics of facultatively symbiotic Frankia sp. strains reflect host range and host plant biogeography.</title>
        <authorList>
            <person name="Normand P."/>
            <person name="Lapierre P."/>
            <person name="Tisa L.S."/>
            <person name="Gogarten J.P."/>
            <person name="Alloisio N."/>
            <person name="Bagnarol E."/>
            <person name="Bassi C.A."/>
            <person name="Berry A.M."/>
            <person name="Bickhart D.M."/>
            <person name="Choisne N."/>
            <person name="Couloux A."/>
            <person name="Cournoyer B."/>
            <person name="Cruveiller S."/>
            <person name="Daubin V."/>
            <person name="Demange N."/>
            <person name="Francino M.P."/>
            <person name="Goltsman E."/>
            <person name="Huang Y."/>
            <person name="Kopp O.R."/>
            <person name="Labarre L."/>
            <person name="Lapidus A."/>
            <person name="Lavire C."/>
            <person name="Marechal J."/>
            <person name="Martinez M."/>
            <person name="Mastronunzio J.E."/>
            <person name="Mullin B.C."/>
            <person name="Niemann J."/>
            <person name="Pujic P."/>
            <person name="Rawnsley T."/>
            <person name="Rouy Z."/>
            <person name="Schenowitz C."/>
            <person name="Sellstedt A."/>
            <person name="Tavares F."/>
            <person name="Tomkins J.P."/>
            <person name="Vallenet D."/>
            <person name="Valverde C."/>
            <person name="Wall L.G."/>
            <person name="Wang Y."/>
            <person name="Medigue C."/>
            <person name="Benson D.R."/>
        </authorList>
    </citation>
    <scope>NUCLEOTIDE SEQUENCE [LARGE SCALE GENOMIC DNA]</scope>
    <source>
        <strain evidence="6">DSM 45818 / CECT 9043 / CcI3</strain>
    </source>
</reference>
<organism evidence="5 6">
    <name type="scientific">Frankia casuarinae (strain DSM 45818 / CECT 9043 / HFP020203 / CcI3)</name>
    <dbReference type="NCBI Taxonomy" id="106370"/>
    <lineage>
        <taxon>Bacteria</taxon>
        <taxon>Bacillati</taxon>
        <taxon>Actinomycetota</taxon>
        <taxon>Actinomycetes</taxon>
        <taxon>Frankiales</taxon>
        <taxon>Frankiaceae</taxon>
        <taxon>Frankia</taxon>
    </lineage>
</organism>
<protein>
    <submittedName>
        <fullName evidence="5">Restriction modification system DNA specificity domain</fullName>
    </submittedName>
</protein>
<feature type="domain" description="Type I restriction modification DNA specificity" evidence="4">
    <location>
        <begin position="29"/>
        <end position="198"/>
    </location>
</feature>
<dbReference type="REBASE" id="11956">
    <property type="entry name" value="S.FspCORF4014P"/>
</dbReference>
<evidence type="ECO:0000256" key="3">
    <source>
        <dbReference type="ARBA" id="ARBA00023125"/>
    </source>
</evidence>
<dbReference type="GO" id="GO:0009307">
    <property type="term" value="P:DNA restriction-modification system"/>
    <property type="evidence" value="ECO:0007669"/>
    <property type="project" value="UniProtKB-KW"/>
</dbReference>
<dbReference type="HOGENOM" id="CLU_021095_10_0_11"/>
<dbReference type="InterPro" id="IPR052021">
    <property type="entry name" value="Type-I_RS_S_subunit"/>
</dbReference>
<dbReference type="GO" id="GO:0003677">
    <property type="term" value="F:DNA binding"/>
    <property type="evidence" value="ECO:0007669"/>
    <property type="project" value="UniProtKB-KW"/>
</dbReference>
<feature type="domain" description="Type I restriction modification DNA specificity" evidence="4">
    <location>
        <begin position="253"/>
        <end position="403"/>
    </location>
</feature>
<evidence type="ECO:0000256" key="2">
    <source>
        <dbReference type="ARBA" id="ARBA00022747"/>
    </source>
</evidence>
<dbReference type="CDD" id="cd17253">
    <property type="entry name" value="RMtype1_S_Eco933I-TRD2-CR2_like"/>
    <property type="match status" value="2"/>
</dbReference>
<keyword evidence="6" id="KW-1185">Reference proteome</keyword>
<comment type="similarity">
    <text evidence="1">Belongs to the type-I restriction system S methylase family.</text>
</comment>
<keyword evidence="3" id="KW-0238">DNA-binding</keyword>
<dbReference type="STRING" id="106370.Francci3_4012"/>
<dbReference type="Proteomes" id="UP000001937">
    <property type="component" value="Chromosome"/>
</dbReference>
<gene>
    <name evidence="5" type="ordered locus">Francci3_4012</name>
</gene>
<name>Q2J5T0_FRACC</name>
<proteinExistence type="inferred from homology"/>
<dbReference type="OrthoDB" id="3197085at2"/>
<dbReference type="KEGG" id="fra:Francci3_4012"/>
<dbReference type="Gene3D" id="3.90.220.20">
    <property type="entry name" value="DNA methylase specificity domains"/>
    <property type="match status" value="2"/>
</dbReference>
<accession>Q2J5T0</accession>
<dbReference type="SUPFAM" id="SSF116734">
    <property type="entry name" value="DNA methylase specificity domain"/>
    <property type="match status" value="2"/>
</dbReference>
<evidence type="ECO:0000256" key="1">
    <source>
        <dbReference type="ARBA" id="ARBA00010923"/>
    </source>
</evidence>
<dbReference type="AlphaFoldDB" id="Q2J5T0"/>
<sequence>MSDGLRHISIESFGEIFPGRISTVGTEFEIQSGITLSPRRTSGRKDAPYLRVANVQRGRLTLSDVAWLEASARERIRYALDDGDLLVVEGHANPAEIGRCAQVGPESKNCLYQNHLFRLRPRNLEARFALHWLNSSFSQSYWGRNCATSSGLYTINSRQLGALPIPVPPPDKQRKISEILDAADEAIRSTERLVGKLEQVFDSLRGDLLQEHVIRSGRLPDCWRMDRLDRLSEITGGVTLGGVTSAGRSVELPYLRVANVQDGYIDTTDIKTVTVRTSEFDRYLLQAGDVLMTEGGDFDKLGRGAVWDGSIDPCLHQNHIFRVRCDKIRLLPEYLSTYSASTAGRSYFMGISKQTTNLASINKSQLSALPVPLPPLATQKMIIGSLGAAERQISSTKAELAKLRLVKQGLMDDLLMGRVQVSGLRDVSDAVDTLAV</sequence>
<dbReference type="PhylomeDB" id="Q2J5T0"/>
<keyword evidence="2" id="KW-0680">Restriction system</keyword>
<dbReference type="PANTHER" id="PTHR30408:SF12">
    <property type="entry name" value="TYPE I RESTRICTION ENZYME MJAVIII SPECIFICITY SUBUNIT"/>
    <property type="match status" value="1"/>
</dbReference>
<dbReference type="eggNOG" id="COG0732">
    <property type="taxonomic scope" value="Bacteria"/>
</dbReference>
<dbReference type="RefSeq" id="WP_011438383.1">
    <property type="nucleotide sequence ID" value="NC_007777.1"/>
</dbReference>